<dbReference type="PROSITE" id="PS00109">
    <property type="entry name" value="PROTEIN_KINASE_TYR"/>
    <property type="match status" value="1"/>
</dbReference>
<organism evidence="2 3">
    <name type="scientific">Hypholoma sublateritium (strain FD-334 SS-4)</name>
    <dbReference type="NCBI Taxonomy" id="945553"/>
    <lineage>
        <taxon>Eukaryota</taxon>
        <taxon>Fungi</taxon>
        <taxon>Dikarya</taxon>
        <taxon>Basidiomycota</taxon>
        <taxon>Agaricomycotina</taxon>
        <taxon>Agaricomycetes</taxon>
        <taxon>Agaricomycetidae</taxon>
        <taxon>Agaricales</taxon>
        <taxon>Agaricineae</taxon>
        <taxon>Strophariaceae</taxon>
        <taxon>Hypholoma</taxon>
    </lineage>
</organism>
<proteinExistence type="predicted"/>
<dbReference type="PANTHER" id="PTHR38248:SF2">
    <property type="entry name" value="FUNK1 11"/>
    <property type="match status" value="1"/>
</dbReference>
<dbReference type="SUPFAM" id="SSF56112">
    <property type="entry name" value="Protein kinase-like (PK-like)"/>
    <property type="match status" value="1"/>
</dbReference>
<sequence length="459" mass="51725">MKLHPVTKEVISIDVTGPFAGQENVTRTFDVIRLLHSSPILYGRGTRVWIVKDEIGKFFVLKDSWVVENKIISEIEFMQHIDRLLQDDDEGHLFKHSCPKYCIGQEKVWSTDVIRGNLQQPGSMTRIQRRIVTGPIGDPITSFRSKKEFISVMLDVVNALEFLYVKGGIIHSDISMNNIMINRVWDCEPHELPSRLRMLICALRQLAIDANDKDDDAALLTAIEASTTVTTEPQASTISVIQALTIDTSTVHDTLPFMSIEALLGGVSGKYKHGPGHDLESLLYTILTICHYTVGPGGQLREAKSETKTIELNKWFCMANRQDLANEKTVTLLSFDRYIKEGLAPYWDDFAPFLQELVNVTWDPTTRTLIGTPNIATHAAYRGILLKALVFYEKEETRSLAPYAVVPTGKRSRSQFQLLLPQSKRLRLINQGLASDEIILPRPSVSRTLQEYRCVIGAD</sequence>
<gene>
    <name evidence="2" type="ORF">HYPSUDRAFT_147699</name>
</gene>
<dbReference type="InterPro" id="IPR008266">
    <property type="entry name" value="Tyr_kinase_AS"/>
</dbReference>
<dbReference type="Gene3D" id="1.10.510.10">
    <property type="entry name" value="Transferase(Phosphotransferase) domain 1"/>
    <property type="match status" value="1"/>
</dbReference>
<dbReference type="PANTHER" id="PTHR38248">
    <property type="entry name" value="FUNK1 6"/>
    <property type="match status" value="1"/>
</dbReference>
<dbReference type="STRING" id="945553.A0A0D2NIN8"/>
<dbReference type="GO" id="GO:0004672">
    <property type="term" value="F:protein kinase activity"/>
    <property type="evidence" value="ECO:0007669"/>
    <property type="project" value="InterPro"/>
</dbReference>
<dbReference type="Pfam" id="PF17667">
    <property type="entry name" value="Pkinase_fungal"/>
    <property type="match status" value="1"/>
</dbReference>
<dbReference type="AlphaFoldDB" id="A0A0D2NIN8"/>
<name>A0A0D2NIN8_HYPSF</name>
<dbReference type="OrthoDB" id="3260094at2759"/>
<keyword evidence="3" id="KW-1185">Reference proteome</keyword>
<dbReference type="Proteomes" id="UP000054270">
    <property type="component" value="Unassembled WGS sequence"/>
</dbReference>
<dbReference type="InterPro" id="IPR040976">
    <property type="entry name" value="Pkinase_fungal"/>
</dbReference>
<reference evidence="3" key="1">
    <citation type="submission" date="2014-04" db="EMBL/GenBank/DDBJ databases">
        <title>Evolutionary Origins and Diversification of the Mycorrhizal Mutualists.</title>
        <authorList>
            <consortium name="DOE Joint Genome Institute"/>
            <consortium name="Mycorrhizal Genomics Consortium"/>
            <person name="Kohler A."/>
            <person name="Kuo A."/>
            <person name="Nagy L.G."/>
            <person name="Floudas D."/>
            <person name="Copeland A."/>
            <person name="Barry K.W."/>
            <person name="Cichocki N."/>
            <person name="Veneault-Fourrey C."/>
            <person name="LaButti K."/>
            <person name="Lindquist E.A."/>
            <person name="Lipzen A."/>
            <person name="Lundell T."/>
            <person name="Morin E."/>
            <person name="Murat C."/>
            <person name="Riley R."/>
            <person name="Ohm R."/>
            <person name="Sun H."/>
            <person name="Tunlid A."/>
            <person name="Henrissat B."/>
            <person name="Grigoriev I.V."/>
            <person name="Hibbett D.S."/>
            <person name="Martin F."/>
        </authorList>
    </citation>
    <scope>NUCLEOTIDE SEQUENCE [LARGE SCALE GENOMIC DNA]</scope>
    <source>
        <strain evidence="3">FD-334 SS-4</strain>
    </source>
</reference>
<evidence type="ECO:0000313" key="2">
    <source>
        <dbReference type="EMBL" id="KJA16471.1"/>
    </source>
</evidence>
<evidence type="ECO:0000313" key="3">
    <source>
        <dbReference type="Proteomes" id="UP000054270"/>
    </source>
</evidence>
<dbReference type="InterPro" id="IPR011009">
    <property type="entry name" value="Kinase-like_dom_sf"/>
</dbReference>
<dbReference type="EMBL" id="KN817620">
    <property type="protein sequence ID" value="KJA16471.1"/>
    <property type="molecule type" value="Genomic_DNA"/>
</dbReference>
<accession>A0A0D2NIN8</accession>
<protein>
    <recommendedName>
        <fullName evidence="1">Fungal-type protein kinase domain-containing protein</fullName>
    </recommendedName>
</protein>
<evidence type="ECO:0000259" key="1">
    <source>
        <dbReference type="Pfam" id="PF17667"/>
    </source>
</evidence>
<feature type="domain" description="Fungal-type protein kinase" evidence="1">
    <location>
        <begin position="124"/>
        <end position="290"/>
    </location>
</feature>